<proteinExistence type="predicted"/>
<reference evidence="1" key="1">
    <citation type="journal article" date="2014" name="Front. Microbiol.">
        <title>High frequency of phylogenetically diverse reductive dehalogenase-homologous genes in deep subseafloor sedimentary metagenomes.</title>
        <authorList>
            <person name="Kawai M."/>
            <person name="Futagami T."/>
            <person name="Toyoda A."/>
            <person name="Takaki Y."/>
            <person name="Nishi S."/>
            <person name="Hori S."/>
            <person name="Arai W."/>
            <person name="Tsubouchi T."/>
            <person name="Morono Y."/>
            <person name="Uchiyama I."/>
            <person name="Ito T."/>
            <person name="Fujiyama A."/>
            <person name="Inagaki F."/>
            <person name="Takami H."/>
        </authorList>
    </citation>
    <scope>NUCLEOTIDE SEQUENCE</scope>
    <source>
        <strain evidence="1">Expedition CK06-06</strain>
    </source>
</reference>
<protein>
    <recommendedName>
        <fullName evidence="2">Type I restriction enzyme R protein N-terminal domain-containing protein</fullName>
    </recommendedName>
</protein>
<accession>X1I3N9</accession>
<dbReference type="EMBL" id="BARU01027849">
    <property type="protein sequence ID" value="GAH63925.1"/>
    <property type="molecule type" value="Genomic_DNA"/>
</dbReference>
<gene>
    <name evidence="1" type="ORF">S03H2_44532</name>
</gene>
<dbReference type="AlphaFoldDB" id="X1I3N9"/>
<comment type="caution">
    <text evidence="1">The sequence shown here is derived from an EMBL/GenBank/DDBJ whole genome shotgun (WGS) entry which is preliminary data.</text>
</comment>
<evidence type="ECO:0000313" key="1">
    <source>
        <dbReference type="EMBL" id="GAH63925.1"/>
    </source>
</evidence>
<sequence length="182" mass="21266">PKKLSDEDLIDILINYGLRPKDAEDFTQTIRRIRRLVKWYHSNGKDVKEHETRTFLIVPLLLALGWPEQKLKIEWNNIDITFFEKPYSKENKSSNKCIIILESKRLWEGLSYGASQASTYASKYPKCNRMIVSDGCCYKLFERKASTWNYSAYLNILKPKRKHPYEPNVAGAPDVFLSLMGR</sequence>
<evidence type="ECO:0008006" key="2">
    <source>
        <dbReference type="Google" id="ProtNLM"/>
    </source>
</evidence>
<organism evidence="1">
    <name type="scientific">marine sediment metagenome</name>
    <dbReference type="NCBI Taxonomy" id="412755"/>
    <lineage>
        <taxon>unclassified sequences</taxon>
        <taxon>metagenomes</taxon>
        <taxon>ecological metagenomes</taxon>
    </lineage>
</organism>
<name>X1I3N9_9ZZZZ</name>
<feature type="non-terminal residue" evidence="1">
    <location>
        <position position="1"/>
    </location>
</feature>